<dbReference type="GO" id="GO:0003755">
    <property type="term" value="F:peptidyl-prolyl cis-trans isomerase activity"/>
    <property type="evidence" value="ECO:0007669"/>
    <property type="project" value="UniProtKB-EC"/>
</dbReference>
<evidence type="ECO:0000256" key="7">
    <source>
        <dbReference type="HAMAP-Rule" id="MF_01183"/>
    </source>
</evidence>
<dbReference type="EMBL" id="JAUCGM010000678">
    <property type="protein sequence ID" value="MDM8563500.1"/>
    <property type="molecule type" value="Genomic_DNA"/>
</dbReference>
<dbReference type="InterPro" id="IPR046357">
    <property type="entry name" value="PPIase_dom_sf"/>
</dbReference>
<feature type="domain" description="PpiC" evidence="8">
    <location>
        <begin position="171"/>
        <end position="272"/>
    </location>
</feature>
<dbReference type="Pfam" id="PF00639">
    <property type="entry name" value="Rotamase"/>
    <property type="match status" value="1"/>
</dbReference>
<dbReference type="Gene3D" id="3.10.50.40">
    <property type="match status" value="2"/>
</dbReference>
<feature type="signal peptide" evidence="7">
    <location>
        <begin position="1"/>
        <end position="22"/>
    </location>
</feature>
<evidence type="ECO:0000259" key="8">
    <source>
        <dbReference type="PROSITE" id="PS50198"/>
    </source>
</evidence>
<dbReference type="Proteomes" id="UP001171945">
    <property type="component" value="Unassembled WGS sequence"/>
</dbReference>
<name>A0ABT7VVG3_9GAMM</name>
<dbReference type="PROSITE" id="PS50198">
    <property type="entry name" value="PPIC_PPIASE_2"/>
    <property type="match status" value="2"/>
</dbReference>
<evidence type="ECO:0000313" key="10">
    <source>
        <dbReference type="Proteomes" id="UP001171945"/>
    </source>
</evidence>
<keyword evidence="5 7" id="KW-0143">Chaperone</keyword>
<feature type="chain" id="PRO_5044901236" description="Chaperone SurA" evidence="7">
    <location>
        <begin position="23"/>
        <end position="429"/>
    </location>
</feature>
<dbReference type="HAMAP" id="MF_01183">
    <property type="entry name" value="Chaperone_SurA"/>
    <property type="match status" value="1"/>
</dbReference>
<protein>
    <recommendedName>
        <fullName evidence="7">Chaperone SurA</fullName>
    </recommendedName>
    <alternativeName>
        <fullName evidence="7">Peptidyl-prolyl cis-trans isomerase SurA</fullName>
        <shortName evidence="7">PPIase SurA</shortName>
        <ecNumber evidence="7">5.2.1.8</ecNumber>
    </alternativeName>
    <alternativeName>
        <fullName evidence="7">Rotamase SurA</fullName>
    </alternativeName>
</protein>
<comment type="caution">
    <text evidence="9">The sequence shown here is derived from an EMBL/GenBank/DDBJ whole genome shotgun (WGS) entry which is preliminary data.</text>
</comment>
<reference evidence="9" key="1">
    <citation type="submission" date="2023-06" db="EMBL/GenBank/DDBJ databases">
        <title>Uncultivated large filamentous bacteria from sulfidic sediments reveal new species and different genomic features in energy metabolism and defense.</title>
        <authorList>
            <person name="Fonseca A."/>
        </authorList>
    </citation>
    <scope>NUCLEOTIDE SEQUENCE</scope>
    <source>
        <strain evidence="9">HSG4</strain>
    </source>
</reference>
<dbReference type="PANTHER" id="PTHR47637:SF1">
    <property type="entry name" value="CHAPERONE SURA"/>
    <property type="match status" value="1"/>
</dbReference>
<dbReference type="SUPFAM" id="SSF109998">
    <property type="entry name" value="Triger factor/SurA peptide-binding domain-like"/>
    <property type="match status" value="1"/>
</dbReference>
<dbReference type="InterPro" id="IPR023034">
    <property type="entry name" value="PPIase_SurA"/>
</dbReference>
<dbReference type="PANTHER" id="PTHR47637">
    <property type="entry name" value="CHAPERONE SURA"/>
    <property type="match status" value="1"/>
</dbReference>
<evidence type="ECO:0000256" key="4">
    <source>
        <dbReference type="ARBA" id="ARBA00023110"/>
    </source>
</evidence>
<evidence type="ECO:0000256" key="1">
    <source>
        <dbReference type="ARBA" id="ARBA00022729"/>
    </source>
</evidence>
<evidence type="ECO:0000256" key="3">
    <source>
        <dbReference type="ARBA" id="ARBA00022764"/>
    </source>
</evidence>
<dbReference type="InterPro" id="IPR015391">
    <property type="entry name" value="SurA_N"/>
</dbReference>
<keyword evidence="10" id="KW-1185">Reference proteome</keyword>
<comment type="subcellular location">
    <subcellularLocation>
        <location evidence="7">Periplasm</location>
    </subcellularLocation>
    <text evidence="7">Is capable of associating with the outer membrane.</text>
</comment>
<evidence type="ECO:0000256" key="5">
    <source>
        <dbReference type="ARBA" id="ARBA00023186"/>
    </source>
</evidence>
<keyword evidence="3 7" id="KW-0574">Periplasm</keyword>
<feature type="domain" description="PpiC" evidence="8">
    <location>
        <begin position="281"/>
        <end position="380"/>
    </location>
</feature>
<evidence type="ECO:0000256" key="2">
    <source>
        <dbReference type="ARBA" id="ARBA00022737"/>
    </source>
</evidence>
<dbReference type="Pfam" id="PF09312">
    <property type="entry name" value="SurA_N"/>
    <property type="match status" value="1"/>
</dbReference>
<dbReference type="Pfam" id="PF13616">
    <property type="entry name" value="Rotamase_3"/>
    <property type="match status" value="1"/>
</dbReference>
<gene>
    <name evidence="7" type="primary">surA</name>
    <name evidence="9" type="ORF">QUF54_09120</name>
</gene>
<organism evidence="9 10">
    <name type="scientific">Candidatus Marithioploca araucensis</name>
    <dbReference type="NCBI Taxonomy" id="70273"/>
    <lineage>
        <taxon>Bacteria</taxon>
        <taxon>Pseudomonadati</taxon>
        <taxon>Pseudomonadota</taxon>
        <taxon>Gammaproteobacteria</taxon>
        <taxon>Thiotrichales</taxon>
        <taxon>Thiotrichaceae</taxon>
        <taxon>Candidatus Marithioploca</taxon>
    </lineage>
</organism>
<dbReference type="Gene3D" id="1.10.4030.10">
    <property type="entry name" value="Porin chaperone SurA, peptide-binding domain"/>
    <property type="match status" value="1"/>
</dbReference>
<dbReference type="InterPro" id="IPR000297">
    <property type="entry name" value="PPIase_PpiC"/>
</dbReference>
<comment type="domain">
    <text evidence="7">The PPIase activity resides only in the second parvulin domain. The N-terminal region and the C-terminal tail are necessary and sufficient for the chaperone activity of SurA. The PPIase activity is dispensable for SurA to function as a chaperone. The N-terminal region and the C-terminal tail are also required for porin recognition.</text>
</comment>
<proteinExistence type="inferred from homology"/>
<evidence type="ECO:0000313" key="9">
    <source>
        <dbReference type="EMBL" id="MDM8563500.1"/>
    </source>
</evidence>
<comment type="catalytic activity">
    <reaction evidence="7">
        <text>[protein]-peptidylproline (omega=180) = [protein]-peptidylproline (omega=0)</text>
        <dbReference type="Rhea" id="RHEA:16237"/>
        <dbReference type="Rhea" id="RHEA-COMP:10747"/>
        <dbReference type="Rhea" id="RHEA-COMP:10748"/>
        <dbReference type="ChEBI" id="CHEBI:83833"/>
        <dbReference type="ChEBI" id="CHEBI:83834"/>
        <dbReference type="EC" id="5.2.1.8"/>
    </reaction>
</comment>
<dbReference type="InterPro" id="IPR050280">
    <property type="entry name" value="OMP_Chaperone_SurA"/>
</dbReference>
<comment type="function">
    <text evidence="7">Chaperone involved in the correct folding and assembly of outer membrane proteins. Recognizes specific patterns of aromatic residues and the orientation of their side chains, which are found more frequently in integral outer membrane proteins. May act in both early periplasmic and late outer membrane-associated steps of protein maturation.</text>
</comment>
<evidence type="ECO:0000256" key="6">
    <source>
        <dbReference type="ARBA" id="ARBA00023235"/>
    </source>
</evidence>
<accession>A0ABT7VVG3</accession>
<keyword evidence="4 7" id="KW-0697">Rotamase</keyword>
<dbReference type="EC" id="5.2.1.8" evidence="7"/>
<dbReference type="SUPFAM" id="SSF54534">
    <property type="entry name" value="FKBP-like"/>
    <property type="match status" value="2"/>
</dbReference>
<keyword evidence="6 7" id="KW-0413">Isomerase</keyword>
<sequence precursor="true">MKKLSIIALLLLGNHLSMPVLAETLDYIVAVVNDDVIVNSTLQDELRIVLKKWREKKNRLPSQKDMEKQVLENLIMTTLQLQLAKRTGIQVEDSLLNEKIREIAKQRNKDLQSFRHDIEKEGYRYELVREKIREGMIIERLQVRQVVSRINITQREIDNFLSNQIQQGTASEEYHLLHILIATPDAPSPEEIEAKKQQANNLLAKLKQGADFQAMALKVSNGRKATEGGDLGWLKAGEMPSLFHGIVNGMVVGEIKGSLRDSSGFHIIKLVEKRGKKFSIITQTKVRHILIKINDLSNDIDAKSRLKELKFRIEQGDDFFQLARANSEDSGTTAKGGLLGWVNPGDLVPEFEKGMNNLSKKQISEPFKSRYGWHIVQVLARRKHDNTEQASRTRAERQIRQRKIDEELESWLRQLHDEAYIEYRSGDSK</sequence>
<dbReference type="InterPro" id="IPR027304">
    <property type="entry name" value="Trigger_fact/SurA_dom_sf"/>
</dbReference>
<keyword evidence="2 7" id="KW-0677">Repeat</keyword>
<keyword evidence="1 7" id="KW-0732">Signal</keyword>